<dbReference type="Pfam" id="PF02776">
    <property type="entry name" value="TPP_enzyme_N"/>
    <property type="match status" value="1"/>
</dbReference>
<dbReference type="EMBL" id="JAUSRR010000003">
    <property type="protein sequence ID" value="MDP9922709.1"/>
    <property type="molecule type" value="Genomic_DNA"/>
</dbReference>
<evidence type="ECO:0000256" key="3">
    <source>
        <dbReference type="RuleBase" id="RU362132"/>
    </source>
</evidence>
<dbReference type="GO" id="GO:0009099">
    <property type="term" value="P:L-valine biosynthetic process"/>
    <property type="evidence" value="ECO:0007669"/>
    <property type="project" value="TreeGrafter"/>
</dbReference>
<dbReference type="InterPro" id="IPR029061">
    <property type="entry name" value="THDP-binding"/>
</dbReference>
<keyword evidence="2 3" id="KW-0786">Thiamine pyrophosphate</keyword>
<dbReference type="SUPFAM" id="SSF52467">
    <property type="entry name" value="DHS-like NAD/FAD-binding domain"/>
    <property type="match status" value="1"/>
</dbReference>
<dbReference type="PANTHER" id="PTHR18968">
    <property type="entry name" value="THIAMINE PYROPHOSPHATE ENZYMES"/>
    <property type="match status" value="1"/>
</dbReference>
<name>A0AAW8DTQ1_9BURK</name>
<dbReference type="GO" id="GO:0050660">
    <property type="term" value="F:flavin adenine dinucleotide binding"/>
    <property type="evidence" value="ECO:0007669"/>
    <property type="project" value="TreeGrafter"/>
</dbReference>
<dbReference type="GO" id="GO:0003984">
    <property type="term" value="F:acetolactate synthase activity"/>
    <property type="evidence" value="ECO:0007669"/>
    <property type="project" value="UniProtKB-EC"/>
</dbReference>
<dbReference type="GO" id="GO:0005948">
    <property type="term" value="C:acetolactate synthase complex"/>
    <property type="evidence" value="ECO:0007669"/>
    <property type="project" value="TreeGrafter"/>
</dbReference>
<dbReference type="Gene3D" id="3.40.50.970">
    <property type="match status" value="2"/>
</dbReference>
<dbReference type="Pfam" id="PF02775">
    <property type="entry name" value="TPP_enzyme_C"/>
    <property type="match status" value="1"/>
</dbReference>
<comment type="similarity">
    <text evidence="1 3">Belongs to the TPP enzyme family.</text>
</comment>
<gene>
    <name evidence="7" type="ORF">J2W25_001730</name>
</gene>
<evidence type="ECO:0000259" key="4">
    <source>
        <dbReference type="Pfam" id="PF00205"/>
    </source>
</evidence>
<evidence type="ECO:0000313" key="8">
    <source>
        <dbReference type="Proteomes" id="UP001244295"/>
    </source>
</evidence>
<dbReference type="AlphaFoldDB" id="A0AAW8DTQ1"/>
<comment type="caution">
    <text evidence="7">The sequence shown here is derived from an EMBL/GenBank/DDBJ whole genome shotgun (WGS) entry which is preliminary data.</text>
</comment>
<dbReference type="FunFam" id="3.40.50.970:FF:000007">
    <property type="entry name" value="Acetolactate synthase"/>
    <property type="match status" value="1"/>
</dbReference>
<reference evidence="7" key="1">
    <citation type="submission" date="2023-07" db="EMBL/GenBank/DDBJ databases">
        <title>Sorghum-associated microbial communities from plants grown in Nebraska, USA.</title>
        <authorList>
            <person name="Schachtman D."/>
        </authorList>
    </citation>
    <scope>NUCLEOTIDE SEQUENCE</scope>
    <source>
        <strain evidence="7">DS2795</strain>
    </source>
</reference>
<dbReference type="GO" id="GO:0009097">
    <property type="term" value="P:isoleucine biosynthetic process"/>
    <property type="evidence" value="ECO:0007669"/>
    <property type="project" value="TreeGrafter"/>
</dbReference>
<evidence type="ECO:0000313" key="7">
    <source>
        <dbReference type="EMBL" id="MDP9922709.1"/>
    </source>
</evidence>
<evidence type="ECO:0000259" key="5">
    <source>
        <dbReference type="Pfam" id="PF02775"/>
    </source>
</evidence>
<dbReference type="SUPFAM" id="SSF52518">
    <property type="entry name" value="Thiamin diphosphate-binding fold (THDP-binding)"/>
    <property type="match status" value="2"/>
</dbReference>
<dbReference type="InterPro" id="IPR012001">
    <property type="entry name" value="Thiamin_PyroP_enz_TPP-bd_dom"/>
</dbReference>
<protein>
    <submittedName>
        <fullName evidence="7">Acetolactate synthase-1/2/3 large subunit</fullName>
        <ecNumber evidence="7">2.2.1.6</ecNumber>
    </submittedName>
</protein>
<proteinExistence type="inferred from homology"/>
<dbReference type="Pfam" id="PF00205">
    <property type="entry name" value="TPP_enzyme_M"/>
    <property type="match status" value="1"/>
</dbReference>
<dbReference type="InterPro" id="IPR011766">
    <property type="entry name" value="TPP_enzyme_TPP-bd"/>
</dbReference>
<dbReference type="Proteomes" id="UP001244295">
    <property type="component" value="Unassembled WGS sequence"/>
</dbReference>
<dbReference type="InterPro" id="IPR012000">
    <property type="entry name" value="Thiamin_PyroP_enz_cen_dom"/>
</dbReference>
<feature type="domain" description="Thiamine pyrophosphate enzyme central" evidence="4">
    <location>
        <begin position="191"/>
        <end position="328"/>
    </location>
</feature>
<dbReference type="InterPro" id="IPR029035">
    <property type="entry name" value="DHS-like_NAD/FAD-binding_dom"/>
</dbReference>
<evidence type="ECO:0000256" key="2">
    <source>
        <dbReference type="ARBA" id="ARBA00023052"/>
    </source>
</evidence>
<dbReference type="RefSeq" id="WP_307636309.1">
    <property type="nucleotide sequence ID" value="NZ_JAUSRR010000003.1"/>
</dbReference>
<dbReference type="Gene3D" id="3.40.50.1220">
    <property type="entry name" value="TPP-binding domain"/>
    <property type="match status" value="1"/>
</dbReference>
<feature type="domain" description="Thiamine pyrophosphate enzyme N-terminal TPP-binding" evidence="6">
    <location>
        <begin position="4"/>
        <end position="118"/>
    </location>
</feature>
<accession>A0AAW8DTQ1</accession>
<dbReference type="CDD" id="cd07035">
    <property type="entry name" value="TPP_PYR_POX_like"/>
    <property type="match status" value="1"/>
</dbReference>
<dbReference type="GO" id="GO:0030976">
    <property type="term" value="F:thiamine pyrophosphate binding"/>
    <property type="evidence" value="ECO:0007669"/>
    <property type="project" value="InterPro"/>
</dbReference>
<dbReference type="GO" id="GO:0000287">
    <property type="term" value="F:magnesium ion binding"/>
    <property type="evidence" value="ECO:0007669"/>
    <property type="project" value="InterPro"/>
</dbReference>
<dbReference type="InterPro" id="IPR045229">
    <property type="entry name" value="TPP_enz"/>
</dbReference>
<sequence length="567" mass="60702">MGQMSAGRAIVEVLKAEGVRAVFGMPGGHTLSIYDALYDTPEIRHVLVRHEQVAASMAAGYAQLTGEPGVCCVTAGPGATNLVTGIAEAFIGALPIVILAGRAATSTTHRGASQEIAQDQVFRPITKWAVRVDRSDSIIEILRQAFVIAHSGKPGPVLVDLPRDLLSQMVEFERYRPAGRPARVRPERDPVQRAAGALVAAKRPLLVAGGGVIASDASAVLRQLAEHLSIPVLTTLSGRGSLPDDHPLAAGGIGHHRTSLTRDLLPGADVVLGVGCRFEEQETNWQESYLPSREACYIQVDIDGAELGRSVQPEIGIVGDAREVLQDLLDAVKAMQPAPAAAPSTRDRLATIDAERARLRADSMAAAASEQKPLHPLRPIRMAREVFPRDSAVAIDVGVLAQGMAGAFPNFDLYEPRTTIVPSSFYGMGFAAAALPVAKLVYPDRPALGFVGDGSFQMIMNVLPTAAEHGLPVTWCVLNDQALGSIWDGQRNVFKSRFIGTTFDVQPDFAQVARACGCHGERVENPADVEPALRRALEANRRGQPAVIDFLVAKERLEASTEFFTRK</sequence>
<evidence type="ECO:0000256" key="1">
    <source>
        <dbReference type="ARBA" id="ARBA00007812"/>
    </source>
</evidence>
<organism evidence="7 8">
    <name type="scientific">Variovorax boronicumulans</name>
    <dbReference type="NCBI Taxonomy" id="436515"/>
    <lineage>
        <taxon>Bacteria</taxon>
        <taxon>Pseudomonadati</taxon>
        <taxon>Pseudomonadota</taxon>
        <taxon>Betaproteobacteria</taxon>
        <taxon>Burkholderiales</taxon>
        <taxon>Comamonadaceae</taxon>
        <taxon>Variovorax</taxon>
    </lineage>
</organism>
<dbReference type="PANTHER" id="PTHR18968:SF13">
    <property type="entry name" value="ACETOLACTATE SYNTHASE CATALYTIC SUBUNIT, MITOCHONDRIAL"/>
    <property type="match status" value="1"/>
</dbReference>
<dbReference type="EC" id="2.2.1.6" evidence="7"/>
<evidence type="ECO:0000259" key="6">
    <source>
        <dbReference type="Pfam" id="PF02776"/>
    </source>
</evidence>
<feature type="domain" description="Thiamine pyrophosphate enzyme TPP-binding" evidence="5">
    <location>
        <begin position="411"/>
        <end position="550"/>
    </location>
</feature>
<keyword evidence="7" id="KW-0808">Transferase</keyword>